<gene>
    <name evidence="1" type="ORF">F7018_00630</name>
</gene>
<name>A0A7J5ASA0_9FLAO</name>
<sequence>MKTFKIALIFLIFLSSCIKKKEPCEEYSEPYYSSKLINFSYQYHNTKIKGENITIRNSFEKLISQEHNIIPENGMIILKIHIDKFGVFCNQENFQIDENYQPVSFNNGELIKKIETVSSNLSGWQNDTETKTFYLIRLKIKDGIIKEIF</sequence>
<dbReference type="AlphaFoldDB" id="A0A7J5ASA0"/>
<organism evidence="1 2">
    <name type="scientific">Tenacibaculum aiptasiae</name>
    <dbReference type="NCBI Taxonomy" id="426481"/>
    <lineage>
        <taxon>Bacteria</taxon>
        <taxon>Pseudomonadati</taxon>
        <taxon>Bacteroidota</taxon>
        <taxon>Flavobacteriia</taxon>
        <taxon>Flavobacteriales</taxon>
        <taxon>Flavobacteriaceae</taxon>
        <taxon>Tenacibaculum</taxon>
    </lineage>
</organism>
<evidence type="ECO:0000313" key="1">
    <source>
        <dbReference type="EMBL" id="KAB1160414.1"/>
    </source>
</evidence>
<comment type="caution">
    <text evidence="1">The sequence shown here is derived from an EMBL/GenBank/DDBJ whole genome shotgun (WGS) entry which is preliminary data.</text>
</comment>
<accession>A0A7J5ASA0</accession>
<dbReference type="Proteomes" id="UP000467305">
    <property type="component" value="Unassembled WGS sequence"/>
</dbReference>
<keyword evidence="2" id="KW-1185">Reference proteome</keyword>
<proteinExistence type="predicted"/>
<dbReference type="RefSeq" id="WP_150898043.1">
    <property type="nucleotide sequence ID" value="NZ_WAAU01000003.1"/>
</dbReference>
<dbReference type="EMBL" id="WAAU01000003">
    <property type="protein sequence ID" value="KAB1160414.1"/>
    <property type="molecule type" value="Genomic_DNA"/>
</dbReference>
<reference evidence="1 2" key="1">
    <citation type="submission" date="2019-09" db="EMBL/GenBank/DDBJ databases">
        <authorList>
            <person name="Cao W.R."/>
        </authorList>
    </citation>
    <scope>NUCLEOTIDE SEQUENCE [LARGE SCALE GENOMIC DNA]</scope>
    <source>
        <strain evidence="2">a4</strain>
    </source>
</reference>
<evidence type="ECO:0000313" key="2">
    <source>
        <dbReference type="Proteomes" id="UP000467305"/>
    </source>
</evidence>
<dbReference type="OrthoDB" id="1447325at2"/>
<dbReference type="PROSITE" id="PS51257">
    <property type="entry name" value="PROKAR_LIPOPROTEIN"/>
    <property type="match status" value="1"/>
</dbReference>
<protein>
    <recommendedName>
        <fullName evidence="3">Lipoprotein</fullName>
    </recommendedName>
</protein>
<evidence type="ECO:0008006" key="3">
    <source>
        <dbReference type="Google" id="ProtNLM"/>
    </source>
</evidence>